<protein>
    <submittedName>
        <fullName evidence="1">Uncharacterized protein</fullName>
    </submittedName>
</protein>
<evidence type="ECO:0000313" key="1">
    <source>
        <dbReference type="EMBL" id="MPM45809.1"/>
    </source>
</evidence>
<organism evidence="1">
    <name type="scientific">bioreactor metagenome</name>
    <dbReference type="NCBI Taxonomy" id="1076179"/>
    <lineage>
        <taxon>unclassified sequences</taxon>
        <taxon>metagenomes</taxon>
        <taxon>ecological metagenomes</taxon>
    </lineage>
</organism>
<gene>
    <name evidence="1" type="ORF">SDC9_92501</name>
</gene>
<dbReference type="InterPro" id="IPR037010">
    <property type="entry name" value="VitB12-dep_Met_synth_activ_sf"/>
</dbReference>
<dbReference type="EMBL" id="VSSQ01011023">
    <property type="protein sequence ID" value="MPM45809.1"/>
    <property type="molecule type" value="Genomic_DNA"/>
</dbReference>
<dbReference type="SUPFAM" id="SSF56507">
    <property type="entry name" value="Methionine synthase activation domain-like"/>
    <property type="match status" value="1"/>
</dbReference>
<dbReference type="AlphaFoldDB" id="A0A644ZXW9"/>
<proteinExistence type="predicted"/>
<dbReference type="GO" id="GO:0008705">
    <property type="term" value="F:methionine synthase activity"/>
    <property type="evidence" value="ECO:0007669"/>
    <property type="project" value="InterPro"/>
</dbReference>
<comment type="caution">
    <text evidence="1">The sequence shown here is derived from an EMBL/GenBank/DDBJ whole genome shotgun (WGS) entry which is preliminary data.</text>
</comment>
<sequence length="226" mass="25071">MEQQNNIYRPILNCIDREETKRYAGLRKGQDFPEKLVDEACNIVMMSKEPQTVWTVYPYDCCHACVQAPDEYFIPGNSLRKHLSSATQVIFLSATVGEMVEEAASDAFAKGEYALGMLIDAAATAAVEQTADELEKLLVNKFAKLGFKMTFRFSPGYGDWDLSEQDKVAKLANAEAIGVSLTDSLMLMPRKSITAVIGLCPDIEEEKPSKGCNKCTKLDCSMRRDG</sequence>
<accession>A0A644ZXW9</accession>
<dbReference type="Gene3D" id="3.40.109.40">
    <property type="match status" value="1"/>
</dbReference>
<reference evidence="1" key="1">
    <citation type="submission" date="2019-08" db="EMBL/GenBank/DDBJ databases">
        <authorList>
            <person name="Kucharzyk K."/>
            <person name="Murdoch R.W."/>
            <person name="Higgins S."/>
            <person name="Loffler F."/>
        </authorList>
    </citation>
    <scope>NUCLEOTIDE SEQUENCE</scope>
</reference>
<name>A0A644ZXW9_9ZZZZ</name>